<dbReference type="PANTHER" id="PTHR45861">
    <property type="entry name" value="DNA POLYMERASE ALPHA CATALYTIC SUBUNIT"/>
    <property type="match status" value="1"/>
</dbReference>
<dbReference type="FunFam" id="3.90.1600.10:FF:000023">
    <property type="entry name" value="DNA polymerase"/>
    <property type="match status" value="1"/>
</dbReference>
<dbReference type="FunFam" id="1.10.287.690:FF:000003">
    <property type="entry name" value="DNA polymerase"/>
    <property type="match status" value="1"/>
</dbReference>
<evidence type="ECO:0000259" key="15">
    <source>
        <dbReference type="Pfam" id="PF03104"/>
    </source>
</evidence>
<dbReference type="GeneTree" id="ENSGT00550000074891"/>
<feature type="domain" description="Zinc finger DNA-directed DNA polymerase family B alpha" evidence="16">
    <location>
        <begin position="1252"/>
        <end position="1438"/>
    </location>
</feature>
<keyword evidence="3 12" id="KW-0808">Transferase</keyword>
<dbReference type="GO" id="GO:0003688">
    <property type="term" value="F:DNA replication origin binding"/>
    <property type="evidence" value="ECO:0007669"/>
    <property type="project" value="TreeGrafter"/>
</dbReference>
<evidence type="ECO:0000256" key="6">
    <source>
        <dbReference type="ARBA" id="ARBA00022723"/>
    </source>
</evidence>
<evidence type="ECO:0000259" key="16">
    <source>
        <dbReference type="Pfam" id="PF08996"/>
    </source>
</evidence>
<dbReference type="Ensembl" id="ENSSMAT00000029563.2">
    <property type="protein sequence ID" value="ENSSMAP00000029203.2"/>
    <property type="gene ID" value="ENSSMAG00000017816.2"/>
</dbReference>
<feature type="domain" description="DNA-directed DNA polymerase family B exonuclease" evidence="15">
    <location>
        <begin position="503"/>
        <end position="705"/>
    </location>
</feature>
<keyword evidence="7" id="KW-0863">Zinc-finger</keyword>
<dbReference type="GO" id="GO:0003887">
    <property type="term" value="F:DNA-directed DNA polymerase activity"/>
    <property type="evidence" value="ECO:0007669"/>
    <property type="project" value="UniProtKB-KW"/>
</dbReference>
<evidence type="ECO:0000256" key="10">
    <source>
        <dbReference type="ARBA" id="ARBA00023125"/>
    </source>
</evidence>
<dbReference type="Gene3D" id="1.10.287.690">
    <property type="entry name" value="Helix hairpin bin"/>
    <property type="match status" value="1"/>
</dbReference>
<dbReference type="InterPro" id="IPR043502">
    <property type="entry name" value="DNA/RNA_pol_sf"/>
</dbReference>
<feature type="region of interest" description="Disordered" evidence="13">
    <location>
        <begin position="307"/>
        <end position="326"/>
    </location>
</feature>
<dbReference type="Gene3D" id="1.10.132.60">
    <property type="entry name" value="DNA polymerase family B, C-terminal domain"/>
    <property type="match status" value="1"/>
</dbReference>
<dbReference type="GO" id="GO:0000166">
    <property type="term" value="F:nucleotide binding"/>
    <property type="evidence" value="ECO:0007669"/>
    <property type="project" value="InterPro"/>
</dbReference>
<keyword evidence="6" id="KW-0479">Metal-binding</keyword>
<evidence type="ECO:0000256" key="12">
    <source>
        <dbReference type="RuleBase" id="RU000442"/>
    </source>
</evidence>
<dbReference type="InterPro" id="IPR006134">
    <property type="entry name" value="DNA-dir_DNA_pol_B_multi_dom"/>
</dbReference>
<dbReference type="Gene3D" id="2.40.50.730">
    <property type="match status" value="1"/>
</dbReference>
<accession>A0A8D3B6D8</accession>
<dbReference type="Gene3D" id="3.30.420.10">
    <property type="entry name" value="Ribonuclease H-like superfamily/Ribonuclease H"/>
    <property type="match status" value="1"/>
</dbReference>
<dbReference type="GO" id="GO:0005658">
    <property type="term" value="C:alpha DNA polymerase:primase complex"/>
    <property type="evidence" value="ECO:0007669"/>
    <property type="project" value="TreeGrafter"/>
</dbReference>
<dbReference type="InterPro" id="IPR045846">
    <property type="entry name" value="POLBc_alpha"/>
</dbReference>
<dbReference type="SMART" id="SM00486">
    <property type="entry name" value="POLBc"/>
    <property type="match status" value="1"/>
</dbReference>
<dbReference type="Pfam" id="PF08996">
    <property type="entry name" value="zf-DNA_Pol"/>
    <property type="match status" value="1"/>
</dbReference>
<evidence type="ECO:0000256" key="2">
    <source>
        <dbReference type="ARBA" id="ARBA00005755"/>
    </source>
</evidence>
<protein>
    <recommendedName>
        <fullName evidence="12">DNA polymerase</fullName>
        <ecNumber evidence="12">2.7.7.7</ecNumber>
    </recommendedName>
</protein>
<dbReference type="InterPro" id="IPR024647">
    <property type="entry name" value="DNA_pol_a_cat_su_N"/>
</dbReference>
<feature type="region of interest" description="Disordered" evidence="13">
    <location>
        <begin position="108"/>
        <end position="131"/>
    </location>
</feature>
<dbReference type="GO" id="GO:0003682">
    <property type="term" value="F:chromatin binding"/>
    <property type="evidence" value="ECO:0007669"/>
    <property type="project" value="TreeGrafter"/>
</dbReference>
<dbReference type="GO" id="GO:0006273">
    <property type="term" value="P:lagging strand elongation"/>
    <property type="evidence" value="ECO:0007669"/>
    <property type="project" value="TreeGrafter"/>
</dbReference>
<dbReference type="FunFam" id="3.30.420.10:FF:000018">
    <property type="entry name" value="DNA polymerase"/>
    <property type="match status" value="1"/>
</dbReference>
<feature type="compositionally biased region" description="Basic and acidic residues" evidence="13">
    <location>
        <begin position="232"/>
        <end position="241"/>
    </location>
</feature>
<dbReference type="InterPro" id="IPR006133">
    <property type="entry name" value="DNA-dir_DNA_pol_B_exonuc"/>
</dbReference>
<dbReference type="FunFam" id="1.10.3200.20:FF:000001">
    <property type="entry name" value="DNA polymerase"/>
    <property type="match status" value="1"/>
</dbReference>
<comment type="similarity">
    <text evidence="2 12">Belongs to the DNA polymerase type-B family.</text>
</comment>
<dbReference type="SUPFAM" id="SSF56672">
    <property type="entry name" value="DNA/RNA polymerases"/>
    <property type="match status" value="1"/>
</dbReference>
<keyword evidence="9 12" id="KW-0239">DNA-directed DNA polymerase</keyword>
<dbReference type="Gene3D" id="3.90.1600.10">
    <property type="entry name" value="Palm domain of DNA polymerase"/>
    <property type="match status" value="1"/>
</dbReference>
<dbReference type="InterPro" id="IPR012337">
    <property type="entry name" value="RNaseH-like_sf"/>
</dbReference>
<evidence type="ECO:0000313" key="19">
    <source>
        <dbReference type="Proteomes" id="UP000694558"/>
    </source>
</evidence>
<feature type="region of interest" description="Disordered" evidence="13">
    <location>
        <begin position="199"/>
        <end position="301"/>
    </location>
</feature>
<dbReference type="PROSITE" id="PS00116">
    <property type="entry name" value="DNA_POLYMERASE_B"/>
    <property type="match status" value="1"/>
</dbReference>
<evidence type="ECO:0000259" key="14">
    <source>
        <dbReference type="Pfam" id="PF00136"/>
    </source>
</evidence>
<dbReference type="GO" id="GO:0003697">
    <property type="term" value="F:single-stranded DNA binding"/>
    <property type="evidence" value="ECO:0007669"/>
    <property type="project" value="TreeGrafter"/>
</dbReference>
<feature type="domain" description="DNA polymerase alpha catalytic subunit N-terminal" evidence="17">
    <location>
        <begin position="38"/>
        <end position="99"/>
    </location>
</feature>
<dbReference type="InterPro" id="IPR023211">
    <property type="entry name" value="DNA_pol_palm_dom_sf"/>
</dbReference>
<evidence type="ECO:0000256" key="3">
    <source>
        <dbReference type="ARBA" id="ARBA00022679"/>
    </source>
</evidence>
<dbReference type="InterPro" id="IPR015088">
    <property type="entry name" value="Znf_DNA-dir_DNA_pol_B_alpha"/>
</dbReference>
<dbReference type="CDD" id="cd05532">
    <property type="entry name" value="POLBc_alpha"/>
    <property type="match status" value="1"/>
</dbReference>
<dbReference type="SUPFAM" id="SSF53098">
    <property type="entry name" value="Ribonuclease H-like"/>
    <property type="match status" value="1"/>
</dbReference>
<dbReference type="PRINTS" id="PR00106">
    <property type="entry name" value="DNAPOLB"/>
</dbReference>
<dbReference type="Pfam" id="PF00136">
    <property type="entry name" value="DNA_pol_B"/>
    <property type="match status" value="1"/>
</dbReference>
<comment type="catalytic activity">
    <reaction evidence="12">
        <text>DNA(n) + a 2'-deoxyribonucleoside 5'-triphosphate = DNA(n+1) + diphosphate</text>
        <dbReference type="Rhea" id="RHEA:22508"/>
        <dbReference type="Rhea" id="RHEA-COMP:17339"/>
        <dbReference type="Rhea" id="RHEA-COMP:17340"/>
        <dbReference type="ChEBI" id="CHEBI:33019"/>
        <dbReference type="ChEBI" id="CHEBI:61560"/>
        <dbReference type="ChEBI" id="CHEBI:173112"/>
        <dbReference type="EC" id="2.7.7.7"/>
    </reaction>
</comment>
<dbReference type="GO" id="GO:1902975">
    <property type="term" value="P:mitotic DNA replication initiation"/>
    <property type="evidence" value="ECO:0007669"/>
    <property type="project" value="InterPro"/>
</dbReference>
<dbReference type="NCBIfam" id="TIGR00592">
    <property type="entry name" value="pol2"/>
    <property type="match status" value="1"/>
</dbReference>
<dbReference type="Pfam" id="PF03104">
    <property type="entry name" value="DNA_pol_B_exo1"/>
    <property type="match status" value="1"/>
</dbReference>
<keyword evidence="11" id="KW-0539">Nucleus</keyword>
<evidence type="ECO:0000256" key="8">
    <source>
        <dbReference type="ARBA" id="ARBA00022833"/>
    </source>
</evidence>
<comment type="subcellular location">
    <subcellularLocation>
        <location evidence="1">Nucleus</location>
    </subcellularLocation>
</comment>
<dbReference type="SUPFAM" id="SSF90234">
    <property type="entry name" value="Zinc finger domain of DNA polymerase-alpha"/>
    <property type="match status" value="1"/>
</dbReference>
<feature type="domain" description="DNA-directed DNA polymerase family B multifunctional" evidence="14">
    <location>
        <begin position="770"/>
        <end position="1212"/>
    </location>
</feature>
<keyword evidence="10 12" id="KW-0238">DNA-binding</keyword>
<evidence type="ECO:0000256" key="11">
    <source>
        <dbReference type="ARBA" id="ARBA00023242"/>
    </source>
</evidence>
<keyword evidence="4 12" id="KW-0548">Nucleotidyltransferase</keyword>
<keyword evidence="5 12" id="KW-0235">DNA replication</keyword>
<dbReference type="Pfam" id="PF12254">
    <property type="entry name" value="DNA_pol_alpha_N"/>
    <property type="match status" value="1"/>
</dbReference>
<dbReference type="CDD" id="cd05776">
    <property type="entry name" value="DNA_polB_alpha_exo"/>
    <property type="match status" value="1"/>
</dbReference>
<evidence type="ECO:0000256" key="13">
    <source>
        <dbReference type="SAM" id="MobiDB-lite"/>
    </source>
</evidence>
<organism evidence="18 19">
    <name type="scientific">Scophthalmus maximus</name>
    <name type="common">Turbot</name>
    <name type="synonym">Psetta maxima</name>
    <dbReference type="NCBI Taxonomy" id="52904"/>
    <lineage>
        <taxon>Eukaryota</taxon>
        <taxon>Metazoa</taxon>
        <taxon>Chordata</taxon>
        <taxon>Craniata</taxon>
        <taxon>Vertebrata</taxon>
        <taxon>Euteleostomi</taxon>
        <taxon>Actinopterygii</taxon>
        <taxon>Neopterygii</taxon>
        <taxon>Teleostei</taxon>
        <taxon>Neoteleostei</taxon>
        <taxon>Acanthomorphata</taxon>
        <taxon>Carangaria</taxon>
        <taxon>Pleuronectiformes</taxon>
        <taxon>Pleuronectoidei</taxon>
        <taxon>Scophthalmidae</taxon>
        <taxon>Scophthalmus</taxon>
    </lineage>
</organism>
<evidence type="ECO:0000259" key="17">
    <source>
        <dbReference type="Pfam" id="PF12254"/>
    </source>
</evidence>
<dbReference type="Gene3D" id="1.10.3200.20">
    <property type="entry name" value="DNA Polymerase alpha, zinc finger"/>
    <property type="match status" value="1"/>
</dbReference>
<dbReference type="InterPro" id="IPR017964">
    <property type="entry name" value="DNA-dir_DNA_pol_B_CS"/>
</dbReference>
<proteinExistence type="inferred from homology"/>
<evidence type="ECO:0000256" key="7">
    <source>
        <dbReference type="ARBA" id="ARBA00022771"/>
    </source>
</evidence>
<dbReference type="EC" id="2.7.7.7" evidence="12"/>
<evidence type="ECO:0000313" key="18">
    <source>
        <dbReference type="Ensembl" id="ENSSMAP00000029203.2"/>
    </source>
</evidence>
<dbReference type="Gene3D" id="3.30.70.2820">
    <property type="match status" value="1"/>
</dbReference>
<feature type="compositionally biased region" description="Acidic residues" evidence="13">
    <location>
        <begin position="257"/>
        <end position="267"/>
    </location>
</feature>
<dbReference type="InterPro" id="IPR042087">
    <property type="entry name" value="DNA_pol_B_thumb"/>
</dbReference>
<dbReference type="PANTHER" id="PTHR45861:SF1">
    <property type="entry name" value="DNA POLYMERASE ALPHA CATALYTIC SUBUNIT"/>
    <property type="match status" value="1"/>
</dbReference>
<dbReference type="FunFam" id="1.10.132.60:FF:000006">
    <property type="entry name" value="DNA polymerase"/>
    <property type="match status" value="1"/>
</dbReference>
<evidence type="ECO:0000256" key="9">
    <source>
        <dbReference type="ARBA" id="ARBA00022932"/>
    </source>
</evidence>
<feature type="compositionally biased region" description="Basic residues" evidence="13">
    <location>
        <begin position="22"/>
        <end position="34"/>
    </location>
</feature>
<evidence type="ECO:0000256" key="5">
    <source>
        <dbReference type="ARBA" id="ARBA00022705"/>
    </source>
</evidence>
<name>A0A8D3B6D8_SCOMX</name>
<dbReference type="Proteomes" id="UP000694558">
    <property type="component" value="Chromosome 21"/>
</dbReference>
<gene>
    <name evidence="18" type="primary">POLA1</name>
</gene>
<dbReference type="InterPro" id="IPR038256">
    <property type="entry name" value="Pol_alpha_znc_sf"/>
</dbReference>
<reference evidence="18" key="1">
    <citation type="submission" date="2023-05" db="EMBL/GenBank/DDBJ databases">
        <title>High-quality long-read genome of Scophthalmus maximus.</title>
        <authorList>
            <person name="Lien S."/>
            <person name="Martinez P."/>
        </authorList>
    </citation>
    <scope>NUCLEOTIDE SEQUENCE [LARGE SCALE GENOMIC DNA]</scope>
</reference>
<dbReference type="InterPro" id="IPR036397">
    <property type="entry name" value="RNaseH_sf"/>
</dbReference>
<dbReference type="FunFam" id="3.90.1600.10:FF:000022">
    <property type="entry name" value="DNA polymerase"/>
    <property type="match status" value="1"/>
</dbReference>
<sequence>MAPVSNPDKDMEAPSACGLAKSRSRREKREKVGRKSALEQLKKAKMGEKVKYEVEEFSSVYEEVDEEQYSKMVRDRQEDDWIIDDDGTGYVEDGREIFDDDLDDDVVENNRGKHSGAKGADSKKTAKKSAVTKPNTIKSLFMNSNVKRPAEKDVDLSKDDLLGDILQDLHSEVSIITSRTTPPKKIIMKTIHHQINNSTSATGLKAKVIRPPSSDLTPRPPARPAPSTAARPLEKQRPKVEEQDEEEVNDALAFDGVDFDEPMEVGGEEEKPAVTEEAEPESKMAAVKVEPKEEPQDPVLLSSRVGGSWGQEEEGGVSEAPAEVQVDSSKLPLVEGSDGEQVFRFYWLDAFEDQYSQPGVVYLFGKVWIESAKSHVSCCVSVKNIERTMYLLPREYKANPKTGEVSDTPVEMMEVYQEINELSEKFKIMKFKSKKVEKNYSFEIPDVPSQCEYLEVRYSVSRRKDAHLPAKPFPTFSGLAGSTSRHQLLTYRLLRVCVLELMNQPVSWCKVEALALRSDLVTVVKDLSPPPLTVMSISLKTIQNPKTHHNEIVSLAALVHYQFHMDKAPPQPPYQTHFCVVSKPADCIFPYDFKDAVRKKNGKVEIAATERTLLGFFLAKMHKIDPDVLVGHDIFGFDLEVLLQRINVCKVPHWSKIGRLRRANMPKLGGRGSFAEKSATCGRLVCDVEISAKELIRCKSYHLTELTAQVLKMERVTVPQEEIKNLYSDSPHLLYLLELTWTDAKLILQIMCELNVLPLALQITNIAGNVMSRTLMGGRAERNEFLLLHAFHDKNYIVPDKPSFRKADGEEDVDAGKGKRKKKAAYAGGLVLDPKVGFYDKFVLLLDFNSLYPSIIQEFNICFTTVQREAHNTKKKEDEPEDIPEIPDSNLEMGILPKEIRKLVERRRQVKQLMKQQDINPDLYMQYDIRQKALKLTANSMYGCLGFSFSRFYAKPLAALVTHKGREILMHTKDMVQKMNLEVIYGDTDSIMINTNSRSLEEVFKLGNKVKAEVNKLYKLLEIDIDGVFKSLLLLKKKKYAALVVEHHGEGQYSVKQELKGLDIVRRDWCDLAKECGNYVIGQILSDQSRDVIVENIQKHLVEVGEKVASGDIPLNQYEINKALTKDPQDYPDKKSLPHVHVALWINSQGGRRVKAGDTVSYIICKDGSTLTASQRAYALEQLQKQEGLSLDTQYYLAQQVHPVVSRICDPIEGIDSVLIATWLGLDPSQFRAQQQHQREEEADGMLGAPVQLTDEERYKDCERFTFSCPQCGTNNIYDSVFEGAGLKLEPSLMRCCHVPCGSRPIDHTVNISNKLLLDIRRHIKKYYTGWFVCEDPACQNRTRRLPIAFSRHGPICPACTRATLRPEYSEKALYNQLCFYRFIFDWDYAATKVLQGEEKSKTAHWNWEKDVYRKLKEVPEKALATSGYSEINLAKLFQAFSTLK</sequence>
<dbReference type="GO" id="GO:0006272">
    <property type="term" value="P:leading strand elongation"/>
    <property type="evidence" value="ECO:0007669"/>
    <property type="project" value="TreeGrafter"/>
</dbReference>
<dbReference type="InterPro" id="IPR006172">
    <property type="entry name" value="DNA-dir_DNA_pol_B"/>
</dbReference>
<feature type="region of interest" description="Disordered" evidence="13">
    <location>
        <begin position="1"/>
        <end position="35"/>
    </location>
</feature>
<evidence type="ECO:0000256" key="4">
    <source>
        <dbReference type="ARBA" id="ARBA00022695"/>
    </source>
</evidence>
<dbReference type="GO" id="GO:0008270">
    <property type="term" value="F:zinc ion binding"/>
    <property type="evidence" value="ECO:0007669"/>
    <property type="project" value="UniProtKB-KW"/>
</dbReference>
<keyword evidence="8" id="KW-0862">Zinc</keyword>
<reference evidence="18" key="2">
    <citation type="submission" date="2025-08" db="UniProtKB">
        <authorList>
            <consortium name="Ensembl"/>
        </authorList>
    </citation>
    <scope>IDENTIFICATION</scope>
</reference>
<evidence type="ECO:0000256" key="1">
    <source>
        <dbReference type="ARBA" id="ARBA00004123"/>
    </source>
</evidence>